<keyword evidence="3 8" id="KW-0812">Transmembrane</keyword>
<evidence type="ECO:0000313" key="10">
    <source>
        <dbReference type="EMBL" id="KAF2134068.1"/>
    </source>
</evidence>
<dbReference type="GO" id="GO:0005886">
    <property type="term" value="C:plasma membrane"/>
    <property type="evidence" value="ECO:0007669"/>
    <property type="project" value="TreeGrafter"/>
</dbReference>
<keyword evidence="2" id="KW-0813">Transport</keyword>
<accession>A0A6A6ASD2</accession>
<dbReference type="Gene3D" id="3.40.50.80">
    <property type="entry name" value="Nucleotide-binding domain of ferredoxin-NADP reductase (FNR) module"/>
    <property type="match status" value="1"/>
</dbReference>
<keyword evidence="4 8" id="KW-1133">Transmembrane helix</keyword>
<feature type="transmembrane region" description="Helical" evidence="8">
    <location>
        <begin position="172"/>
        <end position="190"/>
    </location>
</feature>
<proteinExistence type="predicted"/>
<dbReference type="EMBL" id="ML977498">
    <property type="protein sequence ID" value="KAF2134068.1"/>
    <property type="molecule type" value="Genomic_DNA"/>
</dbReference>
<evidence type="ECO:0000313" key="11">
    <source>
        <dbReference type="Proteomes" id="UP000799771"/>
    </source>
</evidence>
<dbReference type="GO" id="GO:0006826">
    <property type="term" value="P:iron ion transport"/>
    <property type="evidence" value="ECO:0007669"/>
    <property type="project" value="TreeGrafter"/>
</dbReference>
<feature type="transmembrane region" description="Helical" evidence="8">
    <location>
        <begin position="27"/>
        <end position="44"/>
    </location>
</feature>
<keyword evidence="7" id="KW-0325">Glycoprotein</keyword>
<sequence>MVNEIGYQDDVRYQHHLKHRGWANQQLFQAFWIVVAAIVLQRVAHRTLRWWSKRCNREHKLLRSQTPYQYILSRCMAFIDAISHLPIILTSQLISFTFSLGRVIVLTAYLAIIVSALLSVDAPQLSQHFLDDVAFRAAWVTLTQVPLVYFLSTKRGPINILAGLSHERINWVHRWVGRFLFISATTHMAIMKSSISMREIVHSHDDNMAVVRYGIAAYVTLTWIAVSSILPIRQWSYRVYYLNHWVSTLGFLFIVFQHVPKYARTPIHLSLSFVVFDKCLVGYGFCRNNISVRLLKGSFSKFKRGPGRGTLVMGYPVEMIEPDVTSLSLPTNGSTTIIRICNVPFSWIPGQHVRIYIPALGPFEIHPFTPANCPDISPPPPLPPRRNQDIESNELISLMCNSRSNDMTLMIRAHSGLTRRLAYHHSTWLSLPCPNASQPQTSLTAYIDGPYGNPPAWEDYENLVFVTTSTGVSFALAVMDYLEQLCFSDPQRLQTRRVHFIWIIRHLDPQFEATGTNALDRYSTMLTELGVRVESELYVTCEKSETGGGMQKYDPFAHLRRPILIRATSKPPLSIRNPDEIYEEWDREYEDAELSFTDDEDVDPFMDDCGLSEDDETSTLVDRHEMLDDNRYSNVHWMPDENTALEDSRPLSSPIRTPAAPRMQVETPKSCQCALIQFQREKLKPKKKTISFKDVSHGQRPDIPYLLRTYAPRTIDDTRSMVAVCSNTAIAMQAKDTVSKINMDFALGRRKAGVEIFVEGFD</sequence>
<reference evidence="10" key="1">
    <citation type="journal article" date="2020" name="Stud. Mycol.">
        <title>101 Dothideomycetes genomes: a test case for predicting lifestyles and emergence of pathogens.</title>
        <authorList>
            <person name="Haridas S."/>
            <person name="Albert R."/>
            <person name="Binder M."/>
            <person name="Bloem J."/>
            <person name="Labutti K."/>
            <person name="Salamov A."/>
            <person name="Andreopoulos B."/>
            <person name="Baker S."/>
            <person name="Barry K."/>
            <person name="Bills G."/>
            <person name="Bluhm B."/>
            <person name="Cannon C."/>
            <person name="Castanera R."/>
            <person name="Culley D."/>
            <person name="Daum C."/>
            <person name="Ezra D."/>
            <person name="Gonzalez J."/>
            <person name="Henrissat B."/>
            <person name="Kuo A."/>
            <person name="Liang C."/>
            <person name="Lipzen A."/>
            <person name="Lutzoni F."/>
            <person name="Magnuson J."/>
            <person name="Mondo S."/>
            <person name="Nolan M."/>
            <person name="Ohm R."/>
            <person name="Pangilinan J."/>
            <person name="Park H.-J."/>
            <person name="Ramirez L."/>
            <person name="Alfaro M."/>
            <person name="Sun H."/>
            <person name="Tritt A."/>
            <person name="Yoshinaga Y."/>
            <person name="Zwiers L.-H."/>
            <person name="Turgeon B."/>
            <person name="Goodwin S."/>
            <person name="Spatafora J."/>
            <person name="Crous P."/>
            <person name="Grigoriev I."/>
        </authorList>
    </citation>
    <scope>NUCLEOTIDE SEQUENCE</scope>
    <source>
        <strain evidence="10">CBS 119687</strain>
    </source>
</reference>
<keyword evidence="11" id="KW-1185">Reference proteome</keyword>
<keyword evidence="6 8" id="KW-0472">Membrane</keyword>
<dbReference type="OrthoDB" id="3944240at2759"/>
<feature type="transmembrane region" description="Helical" evidence="8">
    <location>
        <begin position="238"/>
        <end position="256"/>
    </location>
</feature>
<protein>
    <recommendedName>
        <fullName evidence="9">FAD-binding FR-type domain-containing protein</fullName>
    </recommendedName>
</protein>
<keyword evidence="5" id="KW-0406">Ion transport</keyword>
<feature type="transmembrane region" description="Helical" evidence="8">
    <location>
        <begin position="210"/>
        <end position="232"/>
    </location>
</feature>
<dbReference type="InterPro" id="IPR051410">
    <property type="entry name" value="Ferric/Cupric_Reductase"/>
</dbReference>
<dbReference type="SFLD" id="SFLDG01168">
    <property type="entry name" value="Ferric_reductase_subgroup_(FRE"/>
    <property type="match status" value="1"/>
</dbReference>
<organism evidence="10 11">
    <name type="scientific">Dothidotthia symphoricarpi CBS 119687</name>
    <dbReference type="NCBI Taxonomy" id="1392245"/>
    <lineage>
        <taxon>Eukaryota</taxon>
        <taxon>Fungi</taxon>
        <taxon>Dikarya</taxon>
        <taxon>Ascomycota</taxon>
        <taxon>Pezizomycotina</taxon>
        <taxon>Dothideomycetes</taxon>
        <taxon>Pleosporomycetidae</taxon>
        <taxon>Pleosporales</taxon>
        <taxon>Dothidotthiaceae</taxon>
        <taxon>Dothidotthia</taxon>
    </lineage>
</organism>
<dbReference type="GO" id="GO:0000293">
    <property type="term" value="F:ferric-chelate reductase activity"/>
    <property type="evidence" value="ECO:0007669"/>
    <property type="project" value="TreeGrafter"/>
</dbReference>
<dbReference type="InterPro" id="IPR039261">
    <property type="entry name" value="FNR_nucleotide-bd"/>
</dbReference>
<evidence type="ECO:0000256" key="2">
    <source>
        <dbReference type="ARBA" id="ARBA00022448"/>
    </source>
</evidence>
<dbReference type="InterPro" id="IPR017927">
    <property type="entry name" value="FAD-bd_FR_type"/>
</dbReference>
<comment type="subcellular location">
    <subcellularLocation>
        <location evidence="1">Membrane</location>
        <topology evidence="1">Multi-pass membrane protein</topology>
    </subcellularLocation>
</comment>
<feature type="transmembrane region" description="Helical" evidence="8">
    <location>
        <begin position="100"/>
        <end position="121"/>
    </location>
</feature>
<dbReference type="GO" id="GO:0006879">
    <property type="term" value="P:intracellular iron ion homeostasis"/>
    <property type="evidence" value="ECO:0007669"/>
    <property type="project" value="TreeGrafter"/>
</dbReference>
<evidence type="ECO:0000256" key="3">
    <source>
        <dbReference type="ARBA" id="ARBA00022692"/>
    </source>
</evidence>
<evidence type="ECO:0000259" key="9">
    <source>
        <dbReference type="PROSITE" id="PS51384"/>
    </source>
</evidence>
<evidence type="ECO:0000256" key="5">
    <source>
        <dbReference type="ARBA" id="ARBA00023065"/>
    </source>
</evidence>
<dbReference type="PANTHER" id="PTHR32361:SF9">
    <property type="entry name" value="FERRIC REDUCTASE TRANSMEMBRANE COMPONENT 3-RELATED"/>
    <property type="match status" value="1"/>
</dbReference>
<dbReference type="PANTHER" id="PTHR32361">
    <property type="entry name" value="FERRIC/CUPRIC REDUCTASE TRANSMEMBRANE COMPONENT"/>
    <property type="match status" value="1"/>
</dbReference>
<evidence type="ECO:0000256" key="7">
    <source>
        <dbReference type="ARBA" id="ARBA00023180"/>
    </source>
</evidence>
<dbReference type="Proteomes" id="UP000799771">
    <property type="component" value="Unassembled WGS sequence"/>
</dbReference>
<evidence type="ECO:0000256" key="6">
    <source>
        <dbReference type="ARBA" id="ARBA00023136"/>
    </source>
</evidence>
<dbReference type="InterPro" id="IPR013130">
    <property type="entry name" value="Fe3_Rdtase_TM_dom"/>
</dbReference>
<dbReference type="Pfam" id="PF01794">
    <property type="entry name" value="Ferric_reduct"/>
    <property type="match status" value="1"/>
</dbReference>
<dbReference type="GeneID" id="54410455"/>
<dbReference type="GO" id="GO:0015677">
    <property type="term" value="P:copper ion import"/>
    <property type="evidence" value="ECO:0007669"/>
    <property type="project" value="TreeGrafter"/>
</dbReference>
<dbReference type="CDD" id="cd06186">
    <property type="entry name" value="NOX_Duox_like_FAD_NADP"/>
    <property type="match status" value="1"/>
</dbReference>
<dbReference type="AlphaFoldDB" id="A0A6A6ASD2"/>
<dbReference type="RefSeq" id="XP_033528455.1">
    <property type="nucleotide sequence ID" value="XM_033670023.1"/>
</dbReference>
<evidence type="ECO:0000256" key="1">
    <source>
        <dbReference type="ARBA" id="ARBA00004141"/>
    </source>
</evidence>
<evidence type="ECO:0000256" key="4">
    <source>
        <dbReference type="ARBA" id="ARBA00022989"/>
    </source>
</evidence>
<gene>
    <name evidence="10" type="ORF">P153DRAFT_381240</name>
</gene>
<feature type="transmembrane region" description="Helical" evidence="8">
    <location>
        <begin position="133"/>
        <end position="152"/>
    </location>
</feature>
<dbReference type="PROSITE" id="PS51384">
    <property type="entry name" value="FAD_FR"/>
    <property type="match status" value="1"/>
</dbReference>
<evidence type="ECO:0000256" key="8">
    <source>
        <dbReference type="SAM" id="Phobius"/>
    </source>
</evidence>
<dbReference type="SFLD" id="SFLDS00052">
    <property type="entry name" value="Ferric_Reductase_Domain"/>
    <property type="match status" value="1"/>
</dbReference>
<name>A0A6A6ASD2_9PLEO</name>
<feature type="domain" description="FAD-binding FR-type" evidence="9">
    <location>
        <begin position="304"/>
        <end position="457"/>
    </location>
</feature>